<gene>
    <name evidence="1" type="ORF">ENT37_11535</name>
</gene>
<sequence length="114" mass="13264">MTERSLEESCVSASGSRKIHQITEKAITAKIKNINPKRKKRLFFIFLFFAWNDPMPRIENLHAPGFVKCPPPPRSYARESADSNSQGERIRCMPDIKLTEEELFTGLLPYYFER</sequence>
<proteinExistence type="predicted"/>
<dbReference type="AlphaFoldDB" id="A0A7C4KIA1"/>
<accession>A0A7C4KIA1</accession>
<reference evidence="1" key="1">
    <citation type="journal article" date="2020" name="mSystems">
        <title>Genome- and Community-Level Interaction Insights into Carbon Utilization and Element Cycling Functions of Hydrothermarchaeota in Hydrothermal Sediment.</title>
        <authorList>
            <person name="Zhou Z."/>
            <person name="Liu Y."/>
            <person name="Xu W."/>
            <person name="Pan J."/>
            <person name="Luo Z.H."/>
            <person name="Li M."/>
        </authorList>
    </citation>
    <scope>NUCLEOTIDE SEQUENCE [LARGE SCALE GENOMIC DNA]</scope>
    <source>
        <strain evidence="1">SpSt-573</strain>
    </source>
</reference>
<comment type="caution">
    <text evidence="1">The sequence shown here is derived from an EMBL/GenBank/DDBJ whole genome shotgun (WGS) entry which is preliminary data.</text>
</comment>
<evidence type="ECO:0000313" key="1">
    <source>
        <dbReference type="EMBL" id="HGS22482.1"/>
    </source>
</evidence>
<organism evidence="1">
    <name type="scientific">Anaerolinea thermolimosa</name>
    <dbReference type="NCBI Taxonomy" id="229919"/>
    <lineage>
        <taxon>Bacteria</taxon>
        <taxon>Bacillati</taxon>
        <taxon>Chloroflexota</taxon>
        <taxon>Anaerolineae</taxon>
        <taxon>Anaerolineales</taxon>
        <taxon>Anaerolineaceae</taxon>
        <taxon>Anaerolinea</taxon>
    </lineage>
</organism>
<name>A0A7C4KIA1_9CHLR</name>
<protein>
    <submittedName>
        <fullName evidence="1">Uncharacterized protein</fullName>
    </submittedName>
</protein>
<dbReference type="EMBL" id="DSYK01000571">
    <property type="protein sequence ID" value="HGS22482.1"/>
    <property type="molecule type" value="Genomic_DNA"/>
</dbReference>